<dbReference type="GO" id="GO:0051301">
    <property type="term" value="P:cell division"/>
    <property type="evidence" value="ECO:0007669"/>
    <property type="project" value="UniProtKB-KW"/>
</dbReference>
<dbReference type="EMBL" id="CP046244">
    <property type="protein sequence ID" value="QGP92086.1"/>
    <property type="molecule type" value="Genomic_DNA"/>
</dbReference>
<dbReference type="RefSeq" id="WP_054935779.1">
    <property type="nucleotide sequence ID" value="NZ_CP046244.1"/>
</dbReference>
<dbReference type="OrthoDB" id="9815382at2"/>
<dbReference type="Proteomes" id="UP000425916">
    <property type="component" value="Chromosome"/>
</dbReference>
<dbReference type="STRING" id="55779.585"/>
<name>A0A0C7N896_9FIRM</name>
<dbReference type="InterPro" id="IPR007060">
    <property type="entry name" value="FtsL/DivIC"/>
</dbReference>
<reference evidence="1 2" key="1">
    <citation type="submission" date="2019-11" db="EMBL/GenBank/DDBJ databases">
        <title>Genome sequence of Moorella glycerini DSM11254.</title>
        <authorList>
            <person name="Poehlein A."/>
            <person name="Boeer T."/>
            <person name="Daniel R."/>
        </authorList>
    </citation>
    <scope>NUCLEOTIDE SEQUENCE [LARGE SCALE GENOMIC DNA]</scope>
    <source>
        <strain evidence="1 2">DSM 11254</strain>
    </source>
</reference>
<evidence type="ECO:0000313" key="1">
    <source>
        <dbReference type="EMBL" id="QGP92086.1"/>
    </source>
</evidence>
<dbReference type="Pfam" id="PF04977">
    <property type="entry name" value="DivIC"/>
    <property type="match status" value="1"/>
</dbReference>
<gene>
    <name evidence="1" type="primary">ftsL_1</name>
    <name evidence="1" type="ORF">MGLY_14420</name>
</gene>
<keyword evidence="2" id="KW-1185">Reference proteome</keyword>
<sequence length="114" mass="12951">MGKVVPFPKRRWNWPGIVVSVLAIYLLYSFAHVGLALYQTNLQIKACQEQKAALLAEGNRLREQIKELNNDSYIERMAREELGLVKPGETVIIPAVPGQVRPYIPPQPGHEFRD</sequence>
<accession>A0A0C7N896</accession>
<keyword evidence="1" id="KW-0132">Cell division</keyword>
<protein>
    <submittedName>
        <fullName evidence="1">Cell division protein FtsL</fullName>
    </submittedName>
</protein>
<dbReference type="AlphaFoldDB" id="A0A0C7N896"/>
<organism evidence="1 2">
    <name type="scientific">Neomoorella glycerini</name>
    <dbReference type="NCBI Taxonomy" id="55779"/>
    <lineage>
        <taxon>Bacteria</taxon>
        <taxon>Bacillati</taxon>
        <taxon>Bacillota</taxon>
        <taxon>Clostridia</taxon>
        <taxon>Neomoorellales</taxon>
        <taxon>Neomoorellaceae</taxon>
        <taxon>Neomoorella</taxon>
    </lineage>
</organism>
<keyword evidence="1" id="KW-0131">Cell cycle</keyword>
<proteinExistence type="predicted"/>
<evidence type="ECO:0000313" key="2">
    <source>
        <dbReference type="Proteomes" id="UP000425916"/>
    </source>
</evidence>